<keyword evidence="2 3" id="KW-0732">Signal</keyword>
<proteinExistence type="inferred from homology"/>
<dbReference type="RefSeq" id="WP_390193388.1">
    <property type="nucleotide sequence ID" value="NZ_JBHMEP010000003.1"/>
</dbReference>
<dbReference type="NCBIfam" id="NF008631">
    <property type="entry name" value="PRK11619.1"/>
    <property type="match status" value="1"/>
</dbReference>
<dbReference type="SUPFAM" id="SSF53955">
    <property type="entry name" value="Lysozyme-like"/>
    <property type="match status" value="1"/>
</dbReference>
<dbReference type="InterPro" id="IPR023346">
    <property type="entry name" value="Lysozyme-like_dom_sf"/>
</dbReference>
<evidence type="ECO:0000259" key="4">
    <source>
        <dbReference type="Pfam" id="PF01464"/>
    </source>
</evidence>
<protein>
    <submittedName>
        <fullName evidence="6">Murein transglycosylase</fullName>
        <ecNumber evidence="6">4.2.2.-</ecNumber>
    </submittedName>
</protein>
<gene>
    <name evidence="6" type="primary">sltY</name>
    <name evidence="6" type="ORF">ACFFUV_12850</name>
</gene>
<dbReference type="InterPro" id="IPR000189">
    <property type="entry name" value="Transglyc_AS"/>
</dbReference>
<feature type="signal peptide" evidence="3">
    <location>
        <begin position="1"/>
        <end position="31"/>
    </location>
</feature>
<evidence type="ECO:0000313" key="6">
    <source>
        <dbReference type="EMBL" id="MFB9135854.1"/>
    </source>
</evidence>
<dbReference type="PANTHER" id="PTHR37423:SF5">
    <property type="entry name" value="SOLUBLE LYTIC MUREIN TRANSGLYCOSYLASE"/>
    <property type="match status" value="1"/>
</dbReference>
<comment type="caution">
    <text evidence="6">The sequence shown here is derived from an EMBL/GenBank/DDBJ whole genome shotgun (WGS) entry which is preliminary data.</text>
</comment>
<sequence>MYRRNPSRPQRLLVGLCTLICGATIPLTSHALTLKQQRDRYDAAQTMLDKRQVERYQAMRSEIADYPLTPYIDYRAFLVDIEKRSPNEVKRFVAEHQDFPFANRVGPRYLLSLAMNDKWSTFLEYQTHEPKGETYQCHYYYANYKVGDRDLAFQGAEKLWLSGHSVSNACDDLFSAWKSAGLQTDELILARMVKAFEERNASMMRYLKKQVTGSKTSQQAQAMIALFNDPASVASFAKKSPKSAFYRQQTYLAMRALTRRDADQARQAFDGVVKAQDFSAEQQQKIADYIAYYSMNTDSKALAQWRDEAIKTTQDTNLIARRTRLAIQNANWREVKKWIDHLPEAEQISLRWQYWYGRADIALGYPTKGQQRLEKIVGQRNFYSVAAASAIHQSIHYPTQTLTLNEQLIKPYQSTLVRIDELIARDKIAAAKSEWQWLLLNVDTADKKEMLAAYAATQHWHNLTVTASIQAKMWDHLELRFPAAHQWWFNFYGEKTGIDPVTLMSLARQESAFDAKARSPVGARGLMQIMPATAKYTARKYKLSYNGGEQLFDVGKNIEIGSRYLEGLLKQYDNNRIFAFAAYNAGPNRVKTWRERTQGKLDAYAFIEAIPFNETRGYVQNILMFETYYRDLLGVDGAFLNQHEINTKY</sequence>
<dbReference type="Gene3D" id="1.25.20.10">
    <property type="entry name" value="Bacterial muramidases"/>
    <property type="match status" value="1"/>
</dbReference>
<dbReference type="CDD" id="cd13401">
    <property type="entry name" value="Slt70-like"/>
    <property type="match status" value="1"/>
</dbReference>
<dbReference type="Pfam" id="PF14718">
    <property type="entry name" value="SLT_L"/>
    <property type="match status" value="1"/>
</dbReference>
<feature type="chain" id="PRO_5047498716" evidence="3">
    <location>
        <begin position="32"/>
        <end position="649"/>
    </location>
</feature>
<organism evidence="6 7">
    <name type="scientific">Vibrio olivae</name>
    <dbReference type="NCBI Taxonomy" id="1243002"/>
    <lineage>
        <taxon>Bacteria</taxon>
        <taxon>Pseudomonadati</taxon>
        <taxon>Pseudomonadota</taxon>
        <taxon>Gammaproteobacteria</taxon>
        <taxon>Vibrionales</taxon>
        <taxon>Vibrionaceae</taxon>
        <taxon>Vibrio</taxon>
    </lineage>
</organism>
<feature type="domain" description="Transglycosylase SLT" evidence="4">
    <location>
        <begin position="490"/>
        <end position="602"/>
    </location>
</feature>
<dbReference type="Proteomes" id="UP001589645">
    <property type="component" value="Unassembled WGS sequence"/>
</dbReference>
<reference evidence="6 7" key="1">
    <citation type="submission" date="2024-09" db="EMBL/GenBank/DDBJ databases">
        <authorList>
            <person name="Sun Q."/>
            <person name="Mori K."/>
        </authorList>
    </citation>
    <scope>NUCLEOTIDE SEQUENCE [LARGE SCALE GENOMIC DNA]</scope>
    <source>
        <strain evidence="6 7">CECT 8064</strain>
    </source>
</reference>
<keyword evidence="6" id="KW-0456">Lyase</keyword>
<dbReference type="Gene3D" id="1.10.1240.20">
    <property type="entry name" value="Lytic transglycosylase, superhelical linker domain"/>
    <property type="match status" value="1"/>
</dbReference>
<evidence type="ECO:0000256" key="1">
    <source>
        <dbReference type="ARBA" id="ARBA00007734"/>
    </source>
</evidence>
<dbReference type="InterPro" id="IPR008939">
    <property type="entry name" value="Lytic_TGlycosylase_superhlx_U"/>
</dbReference>
<dbReference type="Gene3D" id="1.10.530.10">
    <property type="match status" value="1"/>
</dbReference>
<dbReference type="Pfam" id="PF01464">
    <property type="entry name" value="SLT"/>
    <property type="match status" value="1"/>
</dbReference>
<dbReference type="InterPro" id="IPR012289">
    <property type="entry name" value="Lytic_TGlycosylase_superhlx_L"/>
</dbReference>
<evidence type="ECO:0000259" key="5">
    <source>
        <dbReference type="Pfam" id="PF14718"/>
    </source>
</evidence>
<keyword evidence="7" id="KW-1185">Reference proteome</keyword>
<comment type="similarity">
    <text evidence="1">Belongs to the transglycosylase Slt family.</text>
</comment>
<feature type="domain" description="Lytic transglycosylase superhelical linker" evidence="5">
    <location>
        <begin position="412"/>
        <end position="477"/>
    </location>
</feature>
<evidence type="ECO:0000256" key="2">
    <source>
        <dbReference type="ARBA" id="ARBA00022729"/>
    </source>
</evidence>
<dbReference type="InterPro" id="IPR037061">
    <property type="entry name" value="Lytic_TGlycoase_superhlx_L_sf"/>
</dbReference>
<dbReference type="PROSITE" id="PS00922">
    <property type="entry name" value="TRANSGLYCOSYLASE"/>
    <property type="match status" value="1"/>
</dbReference>
<evidence type="ECO:0000256" key="3">
    <source>
        <dbReference type="SAM" id="SignalP"/>
    </source>
</evidence>
<dbReference type="InterPro" id="IPR008258">
    <property type="entry name" value="Transglycosylase_SLT_dom_1"/>
</dbReference>
<dbReference type="SUPFAM" id="SSF48435">
    <property type="entry name" value="Bacterial muramidases"/>
    <property type="match status" value="1"/>
</dbReference>
<dbReference type="EMBL" id="JBHMEP010000003">
    <property type="protein sequence ID" value="MFB9135854.1"/>
    <property type="molecule type" value="Genomic_DNA"/>
</dbReference>
<dbReference type="EC" id="4.2.2.-" evidence="6"/>
<accession>A0ABV5HP03</accession>
<name>A0ABV5HP03_9VIBR</name>
<dbReference type="GO" id="GO:0016829">
    <property type="term" value="F:lyase activity"/>
    <property type="evidence" value="ECO:0007669"/>
    <property type="project" value="UniProtKB-KW"/>
</dbReference>
<dbReference type="PANTHER" id="PTHR37423">
    <property type="entry name" value="SOLUBLE LYTIC MUREIN TRANSGLYCOSYLASE-RELATED"/>
    <property type="match status" value="1"/>
</dbReference>
<evidence type="ECO:0000313" key="7">
    <source>
        <dbReference type="Proteomes" id="UP001589645"/>
    </source>
</evidence>